<dbReference type="KEGG" id="pco:PHACADRAFT_195230"/>
<keyword evidence="1" id="KW-0472">Membrane</keyword>
<dbReference type="Pfam" id="PF20152">
    <property type="entry name" value="DUF6534"/>
    <property type="match status" value="1"/>
</dbReference>
<gene>
    <name evidence="3" type="ORF">PHACADRAFT_195230</name>
</gene>
<sequence>MDSIEVELITDILLEAGFAQLLLLPLWTTISKLQWLYSSALGVGALVDLYTAASLVLLLLRSREEITPRGLSMLNKAVMYIVGTGALTSFIAISDMILVLSNPGNLIFFGVFCVYVYGNSLLVWLNARSHIRNDSRVPSLSITSVRFQRRTRDTCLSMGSTQLSSEGDTAMSFGSQRYLQERSTPS</sequence>
<feature type="transmembrane region" description="Helical" evidence="1">
    <location>
        <begin position="106"/>
        <end position="127"/>
    </location>
</feature>
<dbReference type="InterPro" id="IPR045339">
    <property type="entry name" value="DUF6534"/>
</dbReference>
<accession>K5VUI8</accession>
<dbReference type="HOGENOM" id="CLU_1454897_0_0_1"/>
<dbReference type="EMBL" id="JH930472">
    <property type="protein sequence ID" value="EKM55203.1"/>
    <property type="molecule type" value="Genomic_DNA"/>
</dbReference>
<keyword evidence="4" id="KW-1185">Reference proteome</keyword>
<dbReference type="STRING" id="650164.K5VUI8"/>
<dbReference type="RefSeq" id="XP_007395539.1">
    <property type="nucleotide sequence ID" value="XM_007395477.1"/>
</dbReference>
<keyword evidence="1" id="KW-1133">Transmembrane helix</keyword>
<organism evidence="3 4">
    <name type="scientific">Phanerochaete carnosa (strain HHB-10118-sp)</name>
    <name type="common">White-rot fungus</name>
    <name type="synonym">Peniophora carnosa</name>
    <dbReference type="NCBI Taxonomy" id="650164"/>
    <lineage>
        <taxon>Eukaryota</taxon>
        <taxon>Fungi</taxon>
        <taxon>Dikarya</taxon>
        <taxon>Basidiomycota</taxon>
        <taxon>Agaricomycotina</taxon>
        <taxon>Agaricomycetes</taxon>
        <taxon>Polyporales</taxon>
        <taxon>Phanerochaetaceae</taxon>
        <taxon>Phanerochaete</taxon>
    </lineage>
</organism>
<feature type="transmembrane region" description="Helical" evidence="1">
    <location>
        <begin position="80"/>
        <end position="100"/>
    </location>
</feature>
<feature type="transmembrane region" description="Helical" evidence="1">
    <location>
        <begin position="36"/>
        <end position="60"/>
    </location>
</feature>
<keyword evidence="1" id="KW-0812">Transmembrane</keyword>
<protein>
    <recommendedName>
        <fullName evidence="2">DUF6534 domain-containing protein</fullName>
    </recommendedName>
</protein>
<dbReference type="AlphaFoldDB" id="K5VUI8"/>
<evidence type="ECO:0000313" key="4">
    <source>
        <dbReference type="Proteomes" id="UP000008370"/>
    </source>
</evidence>
<evidence type="ECO:0000313" key="3">
    <source>
        <dbReference type="EMBL" id="EKM55203.1"/>
    </source>
</evidence>
<feature type="domain" description="DUF6534" evidence="2">
    <location>
        <begin position="45"/>
        <end position="130"/>
    </location>
</feature>
<dbReference type="GeneID" id="18911073"/>
<dbReference type="OrthoDB" id="2671071at2759"/>
<name>K5VUI8_PHACS</name>
<dbReference type="Proteomes" id="UP000008370">
    <property type="component" value="Unassembled WGS sequence"/>
</dbReference>
<proteinExistence type="predicted"/>
<dbReference type="InParanoid" id="K5VUI8"/>
<evidence type="ECO:0000259" key="2">
    <source>
        <dbReference type="Pfam" id="PF20152"/>
    </source>
</evidence>
<feature type="transmembrane region" description="Helical" evidence="1">
    <location>
        <begin position="12"/>
        <end position="30"/>
    </location>
</feature>
<evidence type="ECO:0000256" key="1">
    <source>
        <dbReference type="SAM" id="Phobius"/>
    </source>
</evidence>
<reference evidence="3 4" key="1">
    <citation type="journal article" date="2012" name="BMC Genomics">
        <title>Comparative genomics of the white-rot fungi, Phanerochaete carnosa and P. chrysosporium, to elucidate the genetic basis of the distinct wood types they colonize.</title>
        <authorList>
            <person name="Suzuki H."/>
            <person name="MacDonald J."/>
            <person name="Syed K."/>
            <person name="Salamov A."/>
            <person name="Hori C."/>
            <person name="Aerts A."/>
            <person name="Henrissat B."/>
            <person name="Wiebenga A."/>
            <person name="vanKuyk P.A."/>
            <person name="Barry K."/>
            <person name="Lindquist E."/>
            <person name="LaButti K."/>
            <person name="Lapidus A."/>
            <person name="Lucas S."/>
            <person name="Coutinho P."/>
            <person name="Gong Y."/>
            <person name="Samejima M."/>
            <person name="Mahadevan R."/>
            <person name="Abou-Zaid M."/>
            <person name="de Vries R.P."/>
            <person name="Igarashi K."/>
            <person name="Yadav J.S."/>
            <person name="Grigoriev I.V."/>
            <person name="Master E.R."/>
        </authorList>
    </citation>
    <scope>NUCLEOTIDE SEQUENCE [LARGE SCALE GENOMIC DNA]</scope>
    <source>
        <strain evidence="3 4">HHB-10118-sp</strain>
    </source>
</reference>